<gene>
    <name evidence="2" type="ORF">SAMN05421875_102113</name>
</gene>
<proteinExistence type="predicted"/>
<dbReference type="EMBL" id="FNQJ01000002">
    <property type="protein sequence ID" value="SDZ83023.1"/>
    <property type="molecule type" value="Genomic_DNA"/>
</dbReference>
<evidence type="ECO:0000313" key="2">
    <source>
        <dbReference type="EMBL" id="SDZ83023.1"/>
    </source>
</evidence>
<evidence type="ECO:0000313" key="3">
    <source>
        <dbReference type="Proteomes" id="UP000199002"/>
    </source>
</evidence>
<sequence length="170" mass="18323">MSFHFSALAVAAAALGLVALAGCDAQRISELQPGVSTEADVRDRFGAPETIWDEADGARTLEYNRQPAGQINYMITVGADGRLVAVRQVLTPENFARITPGMDMALVRRSLGKPAKVTPYRLSGETHHDWRFAEPPNIPKVFTVVTKDGSTVLRTMVGPDMDAPENKGGS</sequence>
<reference evidence="3" key="1">
    <citation type="submission" date="2016-10" db="EMBL/GenBank/DDBJ databases">
        <authorList>
            <person name="Varghese N."/>
            <person name="Submissions S."/>
        </authorList>
    </citation>
    <scope>NUCLEOTIDE SEQUENCE [LARGE SCALE GENOMIC DNA]</scope>
    <source>
        <strain evidence="3">DSM 25157</strain>
    </source>
</reference>
<organism evidence="2 3">
    <name type="scientific">Acidovorax soli</name>
    <dbReference type="NCBI Taxonomy" id="592050"/>
    <lineage>
        <taxon>Bacteria</taxon>
        <taxon>Pseudomonadati</taxon>
        <taxon>Pseudomonadota</taxon>
        <taxon>Betaproteobacteria</taxon>
        <taxon>Burkholderiales</taxon>
        <taxon>Comamonadaceae</taxon>
        <taxon>Acidovorax</taxon>
    </lineage>
</organism>
<evidence type="ECO:0008006" key="4">
    <source>
        <dbReference type="Google" id="ProtNLM"/>
    </source>
</evidence>
<dbReference type="GeneID" id="34234066"/>
<accession>A0A1H3W7E8</accession>
<dbReference type="AlphaFoldDB" id="A0A1H3W7E8"/>
<dbReference type="RefSeq" id="WP_092696837.1">
    <property type="nucleotide sequence ID" value="NZ_CAXIQL010000035.1"/>
</dbReference>
<feature type="signal peptide" evidence="1">
    <location>
        <begin position="1"/>
        <end position="21"/>
    </location>
</feature>
<name>A0A1H3W7E8_9BURK</name>
<dbReference type="STRING" id="592050.SAMN05421875_102113"/>
<evidence type="ECO:0000256" key="1">
    <source>
        <dbReference type="SAM" id="SignalP"/>
    </source>
</evidence>
<dbReference type="Proteomes" id="UP000199002">
    <property type="component" value="Unassembled WGS sequence"/>
</dbReference>
<keyword evidence="3" id="KW-1185">Reference proteome</keyword>
<feature type="chain" id="PRO_5011662053" description="Beta-barrel assembly machine subunit BamE" evidence="1">
    <location>
        <begin position="22"/>
        <end position="170"/>
    </location>
</feature>
<protein>
    <recommendedName>
        <fullName evidence="4">Beta-barrel assembly machine subunit BamE</fullName>
    </recommendedName>
</protein>
<keyword evidence="1" id="KW-0732">Signal</keyword>